<protein>
    <submittedName>
        <fullName evidence="2">Uncharacterized protein</fullName>
    </submittedName>
</protein>
<name>A0A915PQI8_9BILA</name>
<evidence type="ECO:0000313" key="2">
    <source>
        <dbReference type="WBParaSite" id="sdigi.contig237.g6509.t1"/>
    </source>
</evidence>
<proteinExistence type="predicted"/>
<dbReference type="Proteomes" id="UP000887581">
    <property type="component" value="Unplaced"/>
</dbReference>
<dbReference type="WBParaSite" id="sdigi.contig237.g6509.t1">
    <property type="protein sequence ID" value="sdigi.contig237.g6509.t1"/>
    <property type="gene ID" value="sdigi.contig237.g6509"/>
</dbReference>
<organism evidence="1 2">
    <name type="scientific">Setaria digitata</name>
    <dbReference type="NCBI Taxonomy" id="48799"/>
    <lineage>
        <taxon>Eukaryota</taxon>
        <taxon>Metazoa</taxon>
        <taxon>Ecdysozoa</taxon>
        <taxon>Nematoda</taxon>
        <taxon>Chromadorea</taxon>
        <taxon>Rhabditida</taxon>
        <taxon>Spirurina</taxon>
        <taxon>Spiruromorpha</taxon>
        <taxon>Filarioidea</taxon>
        <taxon>Setariidae</taxon>
        <taxon>Setaria</taxon>
    </lineage>
</organism>
<keyword evidence="1" id="KW-1185">Reference proteome</keyword>
<reference evidence="2" key="1">
    <citation type="submission" date="2022-11" db="UniProtKB">
        <authorList>
            <consortium name="WormBaseParasite"/>
        </authorList>
    </citation>
    <scope>IDENTIFICATION</scope>
</reference>
<sequence>MIELTGASYEALEENLTTIYVLLGGVERFGRMIPELIYSGHLKEPHLVPDTKAPCRRYAVVATWPEEIGLI</sequence>
<accession>A0A915PQI8</accession>
<evidence type="ECO:0000313" key="1">
    <source>
        <dbReference type="Proteomes" id="UP000887581"/>
    </source>
</evidence>
<dbReference type="AlphaFoldDB" id="A0A915PQI8"/>